<dbReference type="Gene3D" id="3.40.1000.10">
    <property type="entry name" value="Mog1/PsbP, alpha/beta/alpha sandwich"/>
    <property type="match status" value="1"/>
</dbReference>
<accession>A0ABW3CT90</accession>
<sequence length="209" mass="24645">MHFNILKPLRTFILIVPILFIGCEQFSSETDYNSLSYKEDFRLAKVEDRYQMYLPKFMKSTNDLNEDASLQFKNELKETYTILIDETNEEAKAALQMLGSYKDSISMLENYIDFQKENLTQDVEVISLKEPLRKRIDGMPAMTFETTIAFEEIIYPVSYHVTVVEAKESLFMIMSWTLKSRKKKYFPYFEKASNSLEVFKARESEVFLD</sequence>
<dbReference type="PROSITE" id="PS51257">
    <property type="entry name" value="PROKAR_LIPOPROTEIN"/>
    <property type="match status" value="1"/>
</dbReference>
<organism evidence="1 2">
    <name type="scientific">Sungkyunkwania multivorans</name>
    <dbReference type="NCBI Taxonomy" id="1173618"/>
    <lineage>
        <taxon>Bacteria</taxon>
        <taxon>Pseudomonadati</taxon>
        <taxon>Bacteroidota</taxon>
        <taxon>Flavobacteriia</taxon>
        <taxon>Flavobacteriales</taxon>
        <taxon>Flavobacteriaceae</taxon>
        <taxon>Sungkyunkwania</taxon>
    </lineage>
</organism>
<reference evidence="2" key="1">
    <citation type="journal article" date="2019" name="Int. J. Syst. Evol. Microbiol.">
        <title>The Global Catalogue of Microorganisms (GCM) 10K type strain sequencing project: providing services to taxonomists for standard genome sequencing and annotation.</title>
        <authorList>
            <consortium name="The Broad Institute Genomics Platform"/>
            <consortium name="The Broad Institute Genome Sequencing Center for Infectious Disease"/>
            <person name="Wu L."/>
            <person name="Ma J."/>
        </authorList>
    </citation>
    <scope>NUCLEOTIDE SEQUENCE [LARGE SCALE GENOMIC DNA]</scope>
    <source>
        <strain evidence="2">CCUG 62952</strain>
    </source>
</reference>
<evidence type="ECO:0000313" key="2">
    <source>
        <dbReference type="Proteomes" id="UP001596978"/>
    </source>
</evidence>
<evidence type="ECO:0000313" key="1">
    <source>
        <dbReference type="EMBL" id="MFD0860888.1"/>
    </source>
</evidence>
<dbReference type="Proteomes" id="UP001596978">
    <property type="component" value="Unassembled WGS sequence"/>
</dbReference>
<name>A0ABW3CT90_9FLAO</name>
<gene>
    <name evidence="1" type="ORF">ACFQ1M_01600</name>
</gene>
<dbReference type="RefSeq" id="WP_386402860.1">
    <property type="nucleotide sequence ID" value="NZ_JBHTJH010000002.1"/>
</dbReference>
<protein>
    <submittedName>
        <fullName evidence="1">Uncharacterized protein</fullName>
    </submittedName>
</protein>
<dbReference type="EMBL" id="JBHTJH010000002">
    <property type="protein sequence ID" value="MFD0860888.1"/>
    <property type="molecule type" value="Genomic_DNA"/>
</dbReference>
<comment type="caution">
    <text evidence="1">The sequence shown here is derived from an EMBL/GenBank/DDBJ whole genome shotgun (WGS) entry which is preliminary data.</text>
</comment>
<keyword evidence="2" id="KW-1185">Reference proteome</keyword>
<proteinExistence type="predicted"/>